<sequence>MSRSFGATFVTSRSPIKILPLSISSSPANIRSDVDFPQPDGPTKTKNSPSFTVKFNLSTAGAVVPGYIRDAASKTTEAMRLLSFSGQVRARRSEDEGDGSDEPTQEL</sequence>
<feature type="region of interest" description="Disordered" evidence="1">
    <location>
        <begin position="27"/>
        <end position="49"/>
    </location>
</feature>
<evidence type="ECO:0000313" key="2">
    <source>
        <dbReference type="EMBL" id="CAB4650470.1"/>
    </source>
</evidence>
<name>A0A6J6KKY9_9ZZZZ</name>
<accession>A0A6J6KKY9</accession>
<protein>
    <submittedName>
        <fullName evidence="2">Unannotated protein</fullName>
    </submittedName>
</protein>
<organism evidence="2">
    <name type="scientific">freshwater metagenome</name>
    <dbReference type="NCBI Taxonomy" id="449393"/>
    <lineage>
        <taxon>unclassified sequences</taxon>
        <taxon>metagenomes</taxon>
        <taxon>ecological metagenomes</taxon>
    </lineage>
</organism>
<evidence type="ECO:0000256" key="1">
    <source>
        <dbReference type="SAM" id="MobiDB-lite"/>
    </source>
</evidence>
<feature type="region of interest" description="Disordered" evidence="1">
    <location>
        <begin position="86"/>
        <end position="107"/>
    </location>
</feature>
<feature type="compositionally biased region" description="Acidic residues" evidence="1">
    <location>
        <begin position="95"/>
        <end position="107"/>
    </location>
</feature>
<gene>
    <name evidence="2" type="ORF">UFOPK2265_00103</name>
</gene>
<proteinExistence type="predicted"/>
<dbReference type="AlphaFoldDB" id="A0A6J6KKY9"/>
<dbReference type="EMBL" id="CAEZWP010000001">
    <property type="protein sequence ID" value="CAB4650470.1"/>
    <property type="molecule type" value="Genomic_DNA"/>
</dbReference>
<reference evidence="2" key="1">
    <citation type="submission" date="2020-05" db="EMBL/GenBank/DDBJ databases">
        <authorList>
            <person name="Chiriac C."/>
            <person name="Salcher M."/>
            <person name="Ghai R."/>
            <person name="Kavagutti S V."/>
        </authorList>
    </citation>
    <scope>NUCLEOTIDE SEQUENCE</scope>
</reference>